<protein>
    <submittedName>
        <fullName evidence="2">Uncharacterized protein</fullName>
    </submittedName>
</protein>
<keyword evidence="3" id="KW-1185">Reference proteome</keyword>
<gene>
    <name evidence="2" type="ORF">CAEBREN_25345</name>
</gene>
<dbReference type="Proteomes" id="UP000008068">
    <property type="component" value="Unassembled WGS sequence"/>
</dbReference>
<feature type="compositionally biased region" description="Polar residues" evidence="1">
    <location>
        <begin position="111"/>
        <end position="120"/>
    </location>
</feature>
<dbReference type="InParanoid" id="G0NGS1"/>
<dbReference type="AlphaFoldDB" id="G0NGS1"/>
<proteinExistence type="predicted"/>
<organism evidence="3">
    <name type="scientific">Caenorhabditis brenneri</name>
    <name type="common">Nematode worm</name>
    <dbReference type="NCBI Taxonomy" id="135651"/>
    <lineage>
        <taxon>Eukaryota</taxon>
        <taxon>Metazoa</taxon>
        <taxon>Ecdysozoa</taxon>
        <taxon>Nematoda</taxon>
        <taxon>Chromadorea</taxon>
        <taxon>Rhabditida</taxon>
        <taxon>Rhabditina</taxon>
        <taxon>Rhabditomorpha</taxon>
        <taxon>Rhabditoidea</taxon>
        <taxon>Rhabditidae</taxon>
        <taxon>Peloderinae</taxon>
        <taxon>Caenorhabditis</taxon>
    </lineage>
</organism>
<reference evidence="3" key="1">
    <citation type="submission" date="2011-07" db="EMBL/GenBank/DDBJ databases">
        <authorList>
            <consortium name="Caenorhabditis brenneri Sequencing and Analysis Consortium"/>
            <person name="Wilson R.K."/>
        </authorList>
    </citation>
    <scope>NUCLEOTIDE SEQUENCE [LARGE SCALE GENOMIC DNA]</scope>
    <source>
        <strain evidence="3">PB2801</strain>
    </source>
</reference>
<evidence type="ECO:0000313" key="3">
    <source>
        <dbReference type="Proteomes" id="UP000008068"/>
    </source>
</evidence>
<dbReference type="HOGENOM" id="CLU_1442282_0_0_1"/>
<feature type="region of interest" description="Disordered" evidence="1">
    <location>
        <begin position="97"/>
        <end position="120"/>
    </location>
</feature>
<name>G0NGS1_CAEBE</name>
<evidence type="ECO:0000313" key="2">
    <source>
        <dbReference type="EMBL" id="EGT60182.1"/>
    </source>
</evidence>
<dbReference type="EMBL" id="GL379882">
    <property type="protein sequence ID" value="EGT60182.1"/>
    <property type="molecule type" value="Genomic_DNA"/>
</dbReference>
<sequence length="188" mass="21383">MARELMARKNLKKNLQDLLIMESPSDLLIKFMIEEFVKELEVSKDLEELRQKVLQKLRKSIKRSRQSSVDEPKAKRICEKPMDNVIEVQPVFQSGNFRIPKKSKTPPLAPTNDTSPSNNAEIPMIHSYAQIFDDNAPAAQIKDTTNSNSAEKPVYAQVFDENQCPVFEGSGNKMPSLMDRLKKAGFML</sequence>
<evidence type="ECO:0000256" key="1">
    <source>
        <dbReference type="SAM" id="MobiDB-lite"/>
    </source>
</evidence>
<accession>G0NGS1</accession>